<evidence type="ECO:0000313" key="2">
    <source>
        <dbReference type="Proteomes" id="UP000241010"/>
    </source>
</evidence>
<dbReference type="InterPro" id="IPR027417">
    <property type="entry name" value="P-loop_NTPase"/>
</dbReference>
<dbReference type="OrthoDB" id="113462at2"/>
<dbReference type="Proteomes" id="UP000241010">
    <property type="component" value="Unassembled WGS sequence"/>
</dbReference>
<dbReference type="PIRSF" id="PIRSF009320">
    <property type="entry name" value="Nuc_binding_HP_1000"/>
    <property type="match status" value="1"/>
</dbReference>
<comment type="caution">
    <text evidence="1">The sequence shown here is derived from an EMBL/GenBank/DDBJ whole genome shotgun (WGS) entry which is preliminary data.</text>
</comment>
<proteinExistence type="predicted"/>
<dbReference type="EMBL" id="PZKG01000260">
    <property type="protein sequence ID" value="PTE19448.1"/>
    <property type="molecule type" value="Genomic_DNA"/>
</dbReference>
<dbReference type="InterPro" id="IPR009744">
    <property type="entry name" value="VirC1"/>
</dbReference>
<dbReference type="PANTHER" id="PTHR13696">
    <property type="entry name" value="P-LOOP CONTAINING NUCLEOSIDE TRIPHOSPHATE HYDROLASE"/>
    <property type="match status" value="1"/>
</dbReference>
<sequence length="225" mass="23924">MPVISFATSKGGAGKTTSAIILGTELAEGTDVIVIDADPAKRLTRWSTLSQLPPRISVVTSGGERNIQDEIAQAQSKATFVLIDLEGSASRLTSFAIAESDLVIIPSGEEQQDADAAIETLAEIAMEGRARRRTIPAAILFARTSAAVKSKLEKHIHAELRKAGHVFETELHRRTAFSSLHNAGGGLRQLDPADVNGIDKAIINAQDFTSEVIDMLEGSRNAAIA</sequence>
<dbReference type="RefSeq" id="WP_107666014.1">
    <property type="nucleotide sequence ID" value="NZ_PZKG01000260.1"/>
</dbReference>
<gene>
    <name evidence="1" type="ORF">C5F48_22870</name>
</gene>
<dbReference type="CDD" id="cd02042">
    <property type="entry name" value="ParAB_family"/>
    <property type="match status" value="1"/>
</dbReference>
<dbReference type="PANTHER" id="PTHR13696:SF96">
    <property type="entry name" value="COBQ_COBB_MIND_PARA NUCLEOTIDE BINDING DOMAIN-CONTAINING PROTEIN"/>
    <property type="match status" value="1"/>
</dbReference>
<dbReference type="AlphaFoldDB" id="A0A2T4JNH8"/>
<accession>A0A2T4JNH8</accession>
<protein>
    <submittedName>
        <fullName evidence="1">Chromosome partitioning protein ParA</fullName>
    </submittedName>
</protein>
<dbReference type="SUPFAM" id="SSF52540">
    <property type="entry name" value="P-loop containing nucleoside triphosphate hydrolases"/>
    <property type="match status" value="1"/>
</dbReference>
<dbReference type="Pfam" id="PF07015">
    <property type="entry name" value="VirC1"/>
    <property type="match status" value="1"/>
</dbReference>
<dbReference type="Gene3D" id="3.40.50.300">
    <property type="entry name" value="P-loop containing nucleotide triphosphate hydrolases"/>
    <property type="match status" value="1"/>
</dbReference>
<organism evidence="1 2">
    <name type="scientific">Cereibacter changlensis JA139</name>
    <dbReference type="NCBI Taxonomy" id="1188249"/>
    <lineage>
        <taxon>Bacteria</taxon>
        <taxon>Pseudomonadati</taxon>
        <taxon>Pseudomonadota</taxon>
        <taxon>Alphaproteobacteria</taxon>
        <taxon>Rhodobacterales</taxon>
        <taxon>Paracoccaceae</taxon>
        <taxon>Cereibacter</taxon>
    </lineage>
</organism>
<name>A0A2T4JNH8_9RHOB</name>
<keyword evidence="2" id="KW-1185">Reference proteome</keyword>
<reference evidence="1 2" key="1">
    <citation type="submission" date="2018-03" db="EMBL/GenBank/DDBJ databases">
        <title>Cereibacter changlensis.</title>
        <authorList>
            <person name="Meyer T.E."/>
            <person name="Miller S."/>
            <person name="Lodha T."/>
            <person name="Gandham S."/>
            <person name="Chintalapati S."/>
            <person name="Chintalapati V.R."/>
        </authorList>
    </citation>
    <scope>NUCLEOTIDE SEQUENCE [LARGE SCALE GENOMIC DNA]</scope>
    <source>
        <strain evidence="1 2">JA139</strain>
    </source>
</reference>
<evidence type="ECO:0000313" key="1">
    <source>
        <dbReference type="EMBL" id="PTE19448.1"/>
    </source>
</evidence>
<dbReference type="InterPro" id="IPR050678">
    <property type="entry name" value="DNA_Partitioning_ATPase"/>
</dbReference>